<gene>
    <name evidence="1" type="ORF">PMAYCL1PPCAC_11315</name>
</gene>
<protein>
    <submittedName>
        <fullName evidence="1">Uncharacterized protein</fullName>
    </submittedName>
</protein>
<sequence length="71" mass="7903">LSLDDTLEDGHDDVLALAAAHSVDDVLPPGAPLVRQRVQFLDARPLLVPRRRFTVLLLRIEHGHLPLLLLL</sequence>
<reference evidence="2" key="1">
    <citation type="submission" date="2022-10" db="EMBL/GenBank/DDBJ databases">
        <title>Genome assembly of Pristionchus species.</title>
        <authorList>
            <person name="Yoshida K."/>
            <person name="Sommer R.J."/>
        </authorList>
    </citation>
    <scope>NUCLEOTIDE SEQUENCE [LARGE SCALE GENOMIC DNA]</scope>
    <source>
        <strain evidence="2">RS5460</strain>
    </source>
</reference>
<dbReference type="Proteomes" id="UP001328107">
    <property type="component" value="Unassembled WGS sequence"/>
</dbReference>
<evidence type="ECO:0000313" key="1">
    <source>
        <dbReference type="EMBL" id="GMR41120.1"/>
    </source>
</evidence>
<feature type="non-terminal residue" evidence="1">
    <location>
        <position position="71"/>
    </location>
</feature>
<comment type="caution">
    <text evidence="1">The sequence shown here is derived from an EMBL/GenBank/DDBJ whole genome shotgun (WGS) entry which is preliminary data.</text>
</comment>
<organism evidence="1 2">
    <name type="scientific">Pristionchus mayeri</name>
    <dbReference type="NCBI Taxonomy" id="1317129"/>
    <lineage>
        <taxon>Eukaryota</taxon>
        <taxon>Metazoa</taxon>
        <taxon>Ecdysozoa</taxon>
        <taxon>Nematoda</taxon>
        <taxon>Chromadorea</taxon>
        <taxon>Rhabditida</taxon>
        <taxon>Rhabditina</taxon>
        <taxon>Diplogasteromorpha</taxon>
        <taxon>Diplogasteroidea</taxon>
        <taxon>Neodiplogasteridae</taxon>
        <taxon>Pristionchus</taxon>
    </lineage>
</organism>
<dbReference type="AlphaFoldDB" id="A0AAN5CDH6"/>
<keyword evidence="2" id="KW-1185">Reference proteome</keyword>
<feature type="non-terminal residue" evidence="1">
    <location>
        <position position="1"/>
    </location>
</feature>
<dbReference type="EMBL" id="BTRK01000003">
    <property type="protein sequence ID" value="GMR41120.1"/>
    <property type="molecule type" value="Genomic_DNA"/>
</dbReference>
<proteinExistence type="predicted"/>
<accession>A0AAN5CDH6</accession>
<name>A0AAN5CDH6_9BILA</name>
<evidence type="ECO:0000313" key="2">
    <source>
        <dbReference type="Proteomes" id="UP001328107"/>
    </source>
</evidence>